<feature type="compositionally biased region" description="Low complexity" evidence="3">
    <location>
        <begin position="11"/>
        <end position="22"/>
    </location>
</feature>
<keyword evidence="2" id="KW-0479">Metal-binding</keyword>
<evidence type="ECO:0000256" key="3">
    <source>
        <dbReference type="SAM" id="MobiDB-lite"/>
    </source>
</evidence>
<reference evidence="5 6" key="1">
    <citation type="submission" date="2024-09" db="EMBL/GenBank/DDBJ databases">
        <title>A chromosome-level genome assembly of Gray's grenadier anchovy, Coilia grayii.</title>
        <authorList>
            <person name="Fu Z."/>
        </authorList>
    </citation>
    <scope>NUCLEOTIDE SEQUENCE [LARGE SCALE GENOMIC DNA]</scope>
    <source>
        <strain evidence="5">G4</strain>
        <tissue evidence="5">Muscle</tissue>
    </source>
</reference>
<comment type="cofactor">
    <cofactor evidence="1">
        <name>a divalent metal cation</name>
        <dbReference type="ChEBI" id="CHEBI:60240"/>
    </cofactor>
</comment>
<feature type="domain" description="DDE Tnp4" evidence="4">
    <location>
        <begin position="92"/>
        <end position="198"/>
    </location>
</feature>
<sequence>MSQGASDFDGVPPEQEQQQVAEPVPPSRQANANAANDFPGMAANIPPPSPMCFSGDWSANWEMFRTEFEDYSLVTGLSGRPKNVQAAMLQTVMGTCDARYRFTMVDIGAFGRESDGGVFRQSLFGSKLLGNTLQLPQPTALPGTDITLPHVFLGDAAFPLHVNMMRPYPGTSLDDAKKVYNYWHSRARRLIENSFGILAV</sequence>
<evidence type="ECO:0000256" key="2">
    <source>
        <dbReference type="ARBA" id="ARBA00022723"/>
    </source>
</evidence>
<organism evidence="5 6">
    <name type="scientific">Coilia grayii</name>
    <name type="common">Gray's grenadier anchovy</name>
    <dbReference type="NCBI Taxonomy" id="363190"/>
    <lineage>
        <taxon>Eukaryota</taxon>
        <taxon>Metazoa</taxon>
        <taxon>Chordata</taxon>
        <taxon>Craniata</taxon>
        <taxon>Vertebrata</taxon>
        <taxon>Euteleostomi</taxon>
        <taxon>Actinopterygii</taxon>
        <taxon>Neopterygii</taxon>
        <taxon>Teleostei</taxon>
        <taxon>Clupei</taxon>
        <taxon>Clupeiformes</taxon>
        <taxon>Clupeoidei</taxon>
        <taxon>Engraulidae</taxon>
        <taxon>Coilinae</taxon>
        <taxon>Coilia</taxon>
    </lineage>
</organism>
<dbReference type="InterPro" id="IPR027806">
    <property type="entry name" value="HARBI1_dom"/>
</dbReference>
<feature type="region of interest" description="Disordered" evidence="3">
    <location>
        <begin position="1"/>
        <end position="43"/>
    </location>
</feature>
<dbReference type="Pfam" id="PF13359">
    <property type="entry name" value="DDE_Tnp_4"/>
    <property type="match status" value="1"/>
</dbReference>
<dbReference type="EMBL" id="JBHFQA010000021">
    <property type="protein sequence ID" value="KAL2080721.1"/>
    <property type="molecule type" value="Genomic_DNA"/>
</dbReference>
<dbReference type="GO" id="GO:0046872">
    <property type="term" value="F:metal ion binding"/>
    <property type="evidence" value="ECO:0007669"/>
    <property type="project" value="UniProtKB-KW"/>
</dbReference>
<protein>
    <recommendedName>
        <fullName evidence="4">DDE Tnp4 domain-containing protein</fullName>
    </recommendedName>
</protein>
<evidence type="ECO:0000313" key="6">
    <source>
        <dbReference type="Proteomes" id="UP001591681"/>
    </source>
</evidence>
<gene>
    <name evidence="5" type="ORF">ACEWY4_024514</name>
</gene>
<evidence type="ECO:0000313" key="5">
    <source>
        <dbReference type="EMBL" id="KAL2080721.1"/>
    </source>
</evidence>
<dbReference type="AlphaFoldDB" id="A0ABD1J3N2"/>
<name>A0ABD1J3N2_9TELE</name>
<accession>A0ABD1J3N2</accession>
<dbReference type="Proteomes" id="UP001591681">
    <property type="component" value="Unassembled WGS sequence"/>
</dbReference>
<comment type="caution">
    <text evidence="5">The sequence shown here is derived from an EMBL/GenBank/DDBJ whole genome shotgun (WGS) entry which is preliminary data.</text>
</comment>
<proteinExistence type="predicted"/>
<evidence type="ECO:0000256" key="1">
    <source>
        <dbReference type="ARBA" id="ARBA00001968"/>
    </source>
</evidence>
<evidence type="ECO:0000259" key="4">
    <source>
        <dbReference type="Pfam" id="PF13359"/>
    </source>
</evidence>
<keyword evidence="6" id="KW-1185">Reference proteome</keyword>